<evidence type="ECO:0000256" key="1">
    <source>
        <dbReference type="ARBA" id="ARBA00023015"/>
    </source>
</evidence>
<dbReference type="EMBL" id="CABFUZ020000053">
    <property type="protein sequence ID" value="VVM04887.1"/>
    <property type="molecule type" value="Genomic_DNA"/>
</dbReference>
<organism evidence="5 6">
    <name type="scientific">Methylacidimicrobium cyclopophantes</name>
    <dbReference type="NCBI Taxonomy" id="1041766"/>
    <lineage>
        <taxon>Bacteria</taxon>
        <taxon>Pseudomonadati</taxon>
        <taxon>Verrucomicrobiota</taxon>
        <taxon>Methylacidimicrobium</taxon>
    </lineage>
</organism>
<feature type="non-terminal residue" evidence="5">
    <location>
        <position position="184"/>
    </location>
</feature>
<reference evidence="5" key="1">
    <citation type="submission" date="2019-09" db="EMBL/GenBank/DDBJ databases">
        <authorList>
            <person name="Cremers G."/>
        </authorList>
    </citation>
    <scope>NUCLEOTIDE SEQUENCE [LARGE SCALE GENOMIC DNA]</scope>
    <source>
        <strain evidence="5">3B</strain>
    </source>
</reference>
<keyword evidence="1" id="KW-0805">Transcription regulation</keyword>
<protein>
    <submittedName>
        <fullName evidence="5">Partial hydroxymethylpyrimidine/phosphomethylpyrimidine kinase</fullName>
        <ecNumber evidence="5">2.7.1.49</ecNumber>
        <ecNumber evidence="5">2.7.4.7</ecNumber>
    </submittedName>
</protein>
<dbReference type="InterPro" id="IPR018060">
    <property type="entry name" value="HTH_AraC"/>
</dbReference>
<dbReference type="EC" id="2.7.1.49" evidence="5"/>
<dbReference type="SUPFAM" id="SSF46689">
    <property type="entry name" value="Homeodomain-like"/>
    <property type="match status" value="2"/>
</dbReference>
<gene>
    <name evidence="5" type="primary">thiD</name>
    <name evidence="5" type="ORF">MAMC_00263</name>
</gene>
<dbReference type="AlphaFoldDB" id="A0A5E6M9A2"/>
<dbReference type="PANTHER" id="PTHR46796">
    <property type="entry name" value="HTH-TYPE TRANSCRIPTIONAL ACTIVATOR RHAS-RELATED"/>
    <property type="match status" value="1"/>
</dbReference>
<keyword evidence="3" id="KW-0804">Transcription</keyword>
<dbReference type="Pfam" id="PF12833">
    <property type="entry name" value="HTH_18"/>
    <property type="match status" value="1"/>
</dbReference>
<dbReference type="SUPFAM" id="SSF52317">
    <property type="entry name" value="Class I glutamine amidotransferase-like"/>
    <property type="match status" value="1"/>
</dbReference>
<dbReference type="InterPro" id="IPR050204">
    <property type="entry name" value="AraC_XylS_family_regulators"/>
</dbReference>
<dbReference type="GO" id="GO:0003700">
    <property type="term" value="F:DNA-binding transcription factor activity"/>
    <property type="evidence" value="ECO:0007669"/>
    <property type="project" value="InterPro"/>
</dbReference>
<dbReference type="GO" id="GO:0008972">
    <property type="term" value="F:phosphomethylpyrimidine kinase activity"/>
    <property type="evidence" value="ECO:0007669"/>
    <property type="project" value="UniProtKB-EC"/>
</dbReference>
<dbReference type="Proteomes" id="UP000381693">
    <property type="component" value="Unassembled WGS sequence"/>
</dbReference>
<dbReference type="PROSITE" id="PS01124">
    <property type="entry name" value="HTH_ARAC_FAMILY_2"/>
    <property type="match status" value="1"/>
</dbReference>
<dbReference type="RefSeq" id="WP_142524393.1">
    <property type="nucleotide sequence ID" value="NZ_CABFUZ020000053.1"/>
</dbReference>
<evidence type="ECO:0000256" key="2">
    <source>
        <dbReference type="ARBA" id="ARBA00023125"/>
    </source>
</evidence>
<dbReference type="Gene3D" id="3.40.50.880">
    <property type="match status" value="1"/>
</dbReference>
<keyword evidence="5" id="KW-0808">Transferase</keyword>
<dbReference type="EC" id="2.7.4.7" evidence="5"/>
<dbReference type="InterPro" id="IPR009057">
    <property type="entry name" value="Homeodomain-like_sf"/>
</dbReference>
<sequence>MSRIVVEDGRLITAGGATSYLNLLLWLAEKFLGRARALSAARFTLIDPERDSQLPFMVRGKRQGHGDRVVQKAQELLAADPEKPLSFAKLAASCGVSPRTLLRRFQTALGESPREYRQTLRIEKAKELLEESDRTIEEIVAEVGYDDSRSFRRLFLQRVGISPRHYRRKFQITPAREKSQSAGR</sequence>
<proteinExistence type="predicted"/>
<name>A0A5E6M9A2_9BACT</name>
<keyword evidence="2" id="KW-0238">DNA-binding</keyword>
<evidence type="ECO:0000313" key="6">
    <source>
        <dbReference type="Proteomes" id="UP000381693"/>
    </source>
</evidence>
<dbReference type="GO" id="GO:0043565">
    <property type="term" value="F:sequence-specific DNA binding"/>
    <property type="evidence" value="ECO:0007669"/>
    <property type="project" value="InterPro"/>
</dbReference>
<dbReference type="InterPro" id="IPR029062">
    <property type="entry name" value="Class_I_gatase-like"/>
</dbReference>
<dbReference type="OrthoDB" id="6382410at2"/>
<evidence type="ECO:0000259" key="4">
    <source>
        <dbReference type="PROSITE" id="PS01124"/>
    </source>
</evidence>
<keyword evidence="5" id="KW-0418">Kinase</keyword>
<dbReference type="PANTHER" id="PTHR46796:SF7">
    <property type="entry name" value="ARAC FAMILY TRANSCRIPTIONAL REGULATOR"/>
    <property type="match status" value="1"/>
</dbReference>
<dbReference type="GO" id="GO:0008902">
    <property type="term" value="F:hydroxymethylpyrimidine kinase activity"/>
    <property type="evidence" value="ECO:0007669"/>
    <property type="project" value="UniProtKB-EC"/>
</dbReference>
<feature type="domain" description="HTH araC/xylS-type" evidence="4">
    <location>
        <begin position="71"/>
        <end position="169"/>
    </location>
</feature>
<keyword evidence="6" id="KW-1185">Reference proteome</keyword>
<dbReference type="Gene3D" id="1.10.10.60">
    <property type="entry name" value="Homeodomain-like"/>
    <property type="match status" value="2"/>
</dbReference>
<dbReference type="SMART" id="SM00342">
    <property type="entry name" value="HTH_ARAC"/>
    <property type="match status" value="1"/>
</dbReference>
<accession>A0A5E6M9A2</accession>
<comment type="caution">
    <text evidence="5">The sequence shown here is derived from an EMBL/GenBank/DDBJ whole genome shotgun (WGS) entry which is preliminary data.</text>
</comment>
<evidence type="ECO:0000313" key="5">
    <source>
        <dbReference type="EMBL" id="VVM04887.1"/>
    </source>
</evidence>
<evidence type="ECO:0000256" key="3">
    <source>
        <dbReference type="ARBA" id="ARBA00023163"/>
    </source>
</evidence>